<gene>
    <name evidence="2" type="ORF">K450DRAFT_260142</name>
</gene>
<keyword evidence="3" id="KW-1185">Reference proteome</keyword>
<reference evidence="2" key="2">
    <citation type="journal article" date="2022" name="Proc. Natl. Acad. Sci. U.S.A.">
        <title>Diploid-dominant life cycles characterize the early evolution of Fungi.</title>
        <authorList>
            <person name="Amses K.R."/>
            <person name="Simmons D.R."/>
            <person name="Longcore J.E."/>
            <person name="Mondo S.J."/>
            <person name="Seto K."/>
            <person name="Jeronimo G.H."/>
            <person name="Bonds A.E."/>
            <person name="Quandt C.A."/>
            <person name="Davis W.J."/>
            <person name="Chang Y."/>
            <person name="Federici B.A."/>
            <person name="Kuo A."/>
            <person name="LaButti K."/>
            <person name="Pangilinan J."/>
            <person name="Andreopoulos W."/>
            <person name="Tritt A."/>
            <person name="Riley R."/>
            <person name="Hundley H."/>
            <person name="Johnson J."/>
            <person name="Lipzen A."/>
            <person name="Barry K."/>
            <person name="Lang B.F."/>
            <person name="Cuomo C.A."/>
            <person name="Buchler N.E."/>
            <person name="Grigoriev I.V."/>
            <person name="Spatafora J.W."/>
            <person name="Stajich J.E."/>
            <person name="James T.Y."/>
        </authorList>
    </citation>
    <scope>NUCLEOTIDE SEQUENCE</scope>
    <source>
        <strain evidence="2">AG</strain>
    </source>
</reference>
<evidence type="ECO:0000313" key="2">
    <source>
        <dbReference type="EMBL" id="KAI8575775.1"/>
    </source>
</evidence>
<comment type="caution">
    <text evidence="2">The sequence shown here is derived from an EMBL/GenBank/DDBJ whole genome shotgun (WGS) entry which is preliminary data.</text>
</comment>
<dbReference type="RefSeq" id="XP_051440779.1">
    <property type="nucleotide sequence ID" value="XM_051592112.1"/>
</dbReference>
<dbReference type="EMBL" id="MU620970">
    <property type="protein sequence ID" value="KAI8575775.1"/>
    <property type="molecule type" value="Genomic_DNA"/>
</dbReference>
<accession>A0AAD5H8G0</accession>
<keyword evidence="1" id="KW-0732">Signal</keyword>
<proteinExistence type="predicted"/>
<evidence type="ECO:0000256" key="1">
    <source>
        <dbReference type="SAM" id="SignalP"/>
    </source>
</evidence>
<protein>
    <recommendedName>
        <fullName evidence="4">Secreted protein</fullName>
    </recommendedName>
</protein>
<organism evidence="2 3">
    <name type="scientific">Umbelopsis ramanniana AG</name>
    <dbReference type="NCBI Taxonomy" id="1314678"/>
    <lineage>
        <taxon>Eukaryota</taxon>
        <taxon>Fungi</taxon>
        <taxon>Fungi incertae sedis</taxon>
        <taxon>Mucoromycota</taxon>
        <taxon>Mucoromycotina</taxon>
        <taxon>Umbelopsidomycetes</taxon>
        <taxon>Umbelopsidales</taxon>
        <taxon>Umbelopsidaceae</taxon>
        <taxon>Umbelopsis</taxon>
    </lineage>
</organism>
<feature type="chain" id="PRO_5042098939" description="Secreted protein" evidence="1">
    <location>
        <begin position="22"/>
        <end position="76"/>
    </location>
</feature>
<dbReference type="AlphaFoldDB" id="A0AAD5H8G0"/>
<evidence type="ECO:0000313" key="3">
    <source>
        <dbReference type="Proteomes" id="UP001206595"/>
    </source>
</evidence>
<sequence>MQQMAVQGIWTLALLLSAVLCCPESRRSITRLIFYQTTGLTTSMWGLNFRVDTILGTARIVRWKLLVAYGTCVHQT</sequence>
<evidence type="ECO:0008006" key="4">
    <source>
        <dbReference type="Google" id="ProtNLM"/>
    </source>
</evidence>
<dbReference type="Proteomes" id="UP001206595">
    <property type="component" value="Unassembled WGS sequence"/>
</dbReference>
<feature type="signal peptide" evidence="1">
    <location>
        <begin position="1"/>
        <end position="21"/>
    </location>
</feature>
<name>A0AAD5H8G0_UMBRA</name>
<reference evidence="2" key="1">
    <citation type="submission" date="2021-06" db="EMBL/GenBank/DDBJ databases">
        <authorList>
            <consortium name="DOE Joint Genome Institute"/>
            <person name="Mondo S.J."/>
            <person name="Amses K.R."/>
            <person name="Simmons D.R."/>
            <person name="Longcore J.E."/>
            <person name="Seto K."/>
            <person name="Alves G.H."/>
            <person name="Bonds A.E."/>
            <person name="Quandt C.A."/>
            <person name="Davis W.J."/>
            <person name="Chang Y."/>
            <person name="Letcher P.M."/>
            <person name="Powell M.J."/>
            <person name="Kuo A."/>
            <person name="Labutti K."/>
            <person name="Pangilinan J."/>
            <person name="Andreopoulos W."/>
            <person name="Tritt A."/>
            <person name="Riley R."/>
            <person name="Hundley H."/>
            <person name="Johnson J."/>
            <person name="Lipzen A."/>
            <person name="Barry K."/>
            <person name="Berbee M.L."/>
            <person name="Buchler N.E."/>
            <person name="Grigoriev I.V."/>
            <person name="Spatafora J.W."/>
            <person name="Stajich J.E."/>
            <person name="James T.Y."/>
        </authorList>
    </citation>
    <scope>NUCLEOTIDE SEQUENCE</scope>
    <source>
        <strain evidence="2">AG</strain>
    </source>
</reference>
<dbReference type="GeneID" id="75917455"/>